<comment type="caution">
    <text evidence="3">The sequence shown here is derived from an EMBL/GenBank/DDBJ whole genome shotgun (WGS) entry which is preliminary data.</text>
</comment>
<reference evidence="3 4" key="1">
    <citation type="submission" date="2019-07" db="EMBL/GenBank/DDBJ databases">
        <title>Whole genome shotgun sequence of Nocardia ninae NBRC 108245.</title>
        <authorList>
            <person name="Hosoyama A."/>
            <person name="Uohara A."/>
            <person name="Ohji S."/>
            <person name="Ichikawa N."/>
        </authorList>
    </citation>
    <scope>NUCLEOTIDE SEQUENCE [LARGE SCALE GENOMIC DNA]</scope>
    <source>
        <strain evidence="3 4">NBRC 108245</strain>
    </source>
</reference>
<feature type="region of interest" description="Disordered" evidence="1">
    <location>
        <begin position="1"/>
        <end position="25"/>
    </location>
</feature>
<accession>A0A511MDV2</accession>
<evidence type="ECO:0000256" key="2">
    <source>
        <dbReference type="SAM" id="Phobius"/>
    </source>
</evidence>
<evidence type="ECO:0000313" key="4">
    <source>
        <dbReference type="Proteomes" id="UP000321424"/>
    </source>
</evidence>
<evidence type="ECO:0000313" key="3">
    <source>
        <dbReference type="EMBL" id="GEM38833.1"/>
    </source>
</evidence>
<proteinExistence type="predicted"/>
<dbReference type="RefSeq" id="WP_147131624.1">
    <property type="nucleotide sequence ID" value="NZ_BJXA01000019.1"/>
</dbReference>
<keyword evidence="2" id="KW-1133">Transmembrane helix</keyword>
<keyword evidence="4" id="KW-1185">Reference proteome</keyword>
<dbReference type="AlphaFoldDB" id="A0A511MDV2"/>
<dbReference type="EMBL" id="BJXA01000019">
    <property type="protein sequence ID" value="GEM38833.1"/>
    <property type="molecule type" value="Genomic_DNA"/>
</dbReference>
<keyword evidence="2" id="KW-0812">Transmembrane</keyword>
<name>A0A511MDV2_9NOCA</name>
<protein>
    <submittedName>
        <fullName evidence="3">Uncharacterized protein</fullName>
    </submittedName>
</protein>
<dbReference type="OrthoDB" id="3692345at2"/>
<sequence>MKVNPPHSWLAPPEGWTSSADCAPNPEWPPPPPGWLLWAMLAYRPRRVPAIWEVVIFHKLAVAVFALTILDTSEGMQSAITDSSLRRETGLAA</sequence>
<dbReference type="Proteomes" id="UP000321424">
    <property type="component" value="Unassembled WGS sequence"/>
</dbReference>
<keyword evidence="2" id="KW-0472">Membrane</keyword>
<gene>
    <name evidence="3" type="ORF">NN4_33520</name>
</gene>
<evidence type="ECO:0000256" key="1">
    <source>
        <dbReference type="SAM" id="MobiDB-lite"/>
    </source>
</evidence>
<feature type="transmembrane region" description="Helical" evidence="2">
    <location>
        <begin position="50"/>
        <end position="70"/>
    </location>
</feature>
<organism evidence="3 4">
    <name type="scientific">Nocardia ninae NBRC 108245</name>
    <dbReference type="NCBI Taxonomy" id="1210091"/>
    <lineage>
        <taxon>Bacteria</taxon>
        <taxon>Bacillati</taxon>
        <taxon>Actinomycetota</taxon>
        <taxon>Actinomycetes</taxon>
        <taxon>Mycobacteriales</taxon>
        <taxon>Nocardiaceae</taxon>
        <taxon>Nocardia</taxon>
    </lineage>
</organism>